<dbReference type="EMBL" id="JABSND010000012">
    <property type="protein sequence ID" value="KAI6303629.1"/>
    <property type="molecule type" value="Genomic_DNA"/>
</dbReference>
<keyword evidence="1" id="KW-1133">Transmembrane helix</keyword>
<gene>
    <name evidence="3" type="ORF">MCOR33_001320</name>
</gene>
<dbReference type="PANTHER" id="PTHR34502:SF4">
    <property type="entry name" value="DUF6594 DOMAIN-CONTAINING PROTEIN"/>
    <property type="match status" value="1"/>
</dbReference>
<organism evidence="3 4">
    <name type="scientific">Pyricularia grisea</name>
    <name type="common">Crabgrass-specific blast fungus</name>
    <name type="synonym">Magnaporthe grisea</name>
    <dbReference type="NCBI Taxonomy" id="148305"/>
    <lineage>
        <taxon>Eukaryota</taxon>
        <taxon>Fungi</taxon>
        <taxon>Dikarya</taxon>
        <taxon>Ascomycota</taxon>
        <taxon>Pezizomycotina</taxon>
        <taxon>Sordariomycetes</taxon>
        <taxon>Sordariomycetidae</taxon>
        <taxon>Magnaporthales</taxon>
        <taxon>Pyriculariaceae</taxon>
        <taxon>Pyricularia</taxon>
    </lineage>
</organism>
<dbReference type="PANTHER" id="PTHR34502">
    <property type="entry name" value="DUF6594 DOMAIN-CONTAINING PROTEIN-RELATED"/>
    <property type="match status" value="1"/>
</dbReference>
<keyword evidence="1" id="KW-0472">Membrane</keyword>
<feature type="transmembrane region" description="Helical" evidence="1">
    <location>
        <begin position="244"/>
        <end position="262"/>
    </location>
</feature>
<feature type="transmembrane region" description="Helical" evidence="1">
    <location>
        <begin position="269"/>
        <end position="286"/>
    </location>
</feature>
<reference evidence="3" key="1">
    <citation type="submission" date="2021-01" db="EMBL/GenBank/DDBJ databases">
        <title>Deciphering the adaptive evolutionary patterns associated with biogeogrpahic diversity in the finger millet blast pathogen Magnaporthe oryzae in Eastern Africa.</title>
        <authorList>
            <person name="Onyema G."/>
            <person name="Shittu T.A."/>
            <person name="Dodsworth S."/>
            <person name="Devilliers S."/>
            <person name="Muthumeenakshi S."/>
            <person name="Sreenivasaprasad S."/>
        </authorList>
    </citation>
    <scope>NUCLEOTIDE SEQUENCE</scope>
    <source>
        <strain evidence="3">D15/s37</strain>
    </source>
</reference>
<dbReference type="InterPro" id="IPR046529">
    <property type="entry name" value="DUF6594"/>
</dbReference>
<keyword evidence="4" id="KW-1185">Reference proteome</keyword>
<dbReference type="Proteomes" id="UP001059893">
    <property type="component" value="Unassembled WGS sequence"/>
</dbReference>
<feature type="domain" description="DUF6594" evidence="2">
    <location>
        <begin position="22"/>
        <end position="281"/>
    </location>
</feature>
<protein>
    <recommendedName>
        <fullName evidence="2">DUF6594 domain-containing protein</fullName>
    </recommendedName>
</protein>
<evidence type="ECO:0000313" key="3">
    <source>
        <dbReference type="EMBL" id="KAI6303629.1"/>
    </source>
</evidence>
<evidence type="ECO:0000259" key="2">
    <source>
        <dbReference type="Pfam" id="PF20237"/>
    </source>
</evidence>
<sequence length="295" mass="32789">MDASVETQATATEARMTEVGFQAVSRWIAADDDGEAFVFRKFDRLAARNLLYLQARMLALEERINKIDGAAGSMDMLQVLRNWEMLVAKSEDSRVHIEAREKMKKQIDLHEELQKTIKEYHEALDLQSRIANFSGPSRRVLGAYRGWLESSNNLKGLSSRFLDDKQDLVALKKTENHDSLSELLRWLWPASASVTSANDAGNIARFREKSLARWANIISTLVAVALLVGSIVGLYFVADLKIKFIMIAVFAAFFALSLGVITNARRPEVFAATAAYAAVLVVFVSNQDLAGQSGT</sequence>
<dbReference type="Pfam" id="PF20237">
    <property type="entry name" value="DUF6594"/>
    <property type="match status" value="1"/>
</dbReference>
<evidence type="ECO:0000313" key="4">
    <source>
        <dbReference type="Proteomes" id="UP001059893"/>
    </source>
</evidence>
<comment type="caution">
    <text evidence="3">The sequence shown here is derived from an EMBL/GenBank/DDBJ whole genome shotgun (WGS) entry which is preliminary data.</text>
</comment>
<name>A0ABQ8NXN4_PYRGI</name>
<proteinExistence type="predicted"/>
<keyword evidence="1" id="KW-0812">Transmembrane</keyword>
<accession>A0ABQ8NXN4</accession>
<feature type="transmembrane region" description="Helical" evidence="1">
    <location>
        <begin position="214"/>
        <end position="238"/>
    </location>
</feature>
<evidence type="ECO:0000256" key="1">
    <source>
        <dbReference type="SAM" id="Phobius"/>
    </source>
</evidence>